<accession>A0A1B4XG11</accession>
<reference evidence="2 3" key="1">
    <citation type="submission" date="2015-05" db="EMBL/GenBank/DDBJ databases">
        <title>Complete genome sequence of a sulfur-oxidizing gammaproteobacterium strain HA5.</title>
        <authorList>
            <person name="Miura A."/>
            <person name="Kojima H."/>
            <person name="Fukui M."/>
        </authorList>
    </citation>
    <scope>NUCLEOTIDE SEQUENCE [LARGE SCALE GENOMIC DNA]</scope>
    <source>
        <strain evidence="2 3">HA5</strain>
    </source>
</reference>
<feature type="compositionally biased region" description="Polar residues" evidence="1">
    <location>
        <begin position="64"/>
        <end position="76"/>
    </location>
</feature>
<evidence type="ECO:0000256" key="1">
    <source>
        <dbReference type="SAM" id="MobiDB-lite"/>
    </source>
</evidence>
<keyword evidence="3" id="KW-1185">Reference proteome</keyword>
<protein>
    <submittedName>
        <fullName evidence="2">Uncharacterized protein</fullName>
    </submittedName>
</protein>
<dbReference type="KEGG" id="slim:SCL_1422"/>
<dbReference type="EMBL" id="AP014879">
    <property type="protein sequence ID" value="BAV33733.1"/>
    <property type="molecule type" value="Genomic_DNA"/>
</dbReference>
<dbReference type="RefSeq" id="WP_096360556.1">
    <property type="nucleotide sequence ID" value="NZ_AP014879.1"/>
</dbReference>
<proteinExistence type="predicted"/>
<feature type="region of interest" description="Disordered" evidence="1">
    <location>
        <begin position="55"/>
        <end position="76"/>
    </location>
</feature>
<evidence type="ECO:0000313" key="3">
    <source>
        <dbReference type="Proteomes" id="UP000243180"/>
    </source>
</evidence>
<dbReference type="Proteomes" id="UP000243180">
    <property type="component" value="Chromosome"/>
</dbReference>
<gene>
    <name evidence="2" type="ORF">SCL_1422</name>
</gene>
<organism evidence="2 3">
    <name type="scientific">Sulfuricaulis limicola</name>
    <dbReference type="NCBI Taxonomy" id="1620215"/>
    <lineage>
        <taxon>Bacteria</taxon>
        <taxon>Pseudomonadati</taxon>
        <taxon>Pseudomonadota</taxon>
        <taxon>Gammaproteobacteria</taxon>
        <taxon>Acidiferrobacterales</taxon>
        <taxon>Acidiferrobacteraceae</taxon>
        <taxon>Sulfuricaulis</taxon>
    </lineage>
</organism>
<name>A0A1B4XG11_9GAMM</name>
<dbReference type="OrthoDB" id="5624992at2"/>
<evidence type="ECO:0000313" key="2">
    <source>
        <dbReference type="EMBL" id="BAV33733.1"/>
    </source>
</evidence>
<dbReference type="AlphaFoldDB" id="A0A1B4XG11"/>
<sequence>MKQYSPAITSTTDPINGFNITKLEDRPHVVEGDKATGLTIYFETKATRQTYLDMPVERPEQDLSKTLSNPTGNYSS</sequence>
<dbReference type="InParanoid" id="A0A1B4XG11"/>